<feature type="chain" id="PRO_5037393451" evidence="1">
    <location>
        <begin position="26"/>
        <end position="180"/>
    </location>
</feature>
<sequence length="180" mass="19391">MLRRLNLFSILLSVLLMGCSPPTTAKPPTPTSGSQTQAPVPAGQKLPISAVATIPNGTKIQLEVAKTPEQQAMGLMYRTNLADNQGMLFKFPSAQPVSFWMKNTLIPLDMIFLQNGVIKYIQASAPPCASEPCPTYGPNTPIDTVIELRSGRAAELNLQVGNRVKIELLKSEALRSSQSG</sequence>
<gene>
    <name evidence="2" type="ORF">KME32_22240</name>
</gene>
<evidence type="ECO:0000256" key="1">
    <source>
        <dbReference type="SAM" id="SignalP"/>
    </source>
</evidence>
<accession>A0A951UHZ0</accession>
<evidence type="ECO:0000313" key="3">
    <source>
        <dbReference type="Proteomes" id="UP000715781"/>
    </source>
</evidence>
<dbReference type="Pfam" id="PF02643">
    <property type="entry name" value="DUF192"/>
    <property type="match status" value="1"/>
</dbReference>
<dbReference type="Gene3D" id="2.60.120.1140">
    <property type="entry name" value="Protein of unknown function DUF192"/>
    <property type="match status" value="1"/>
</dbReference>
<feature type="signal peptide" evidence="1">
    <location>
        <begin position="1"/>
        <end position="25"/>
    </location>
</feature>
<reference evidence="2" key="2">
    <citation type="journal article" date="2022" name="Microbiol. Resour. Announc.">
        <title>Metagenome Sequencing to Explore Phylogenomics of Terrestrial Cyanobacteria.</title>
        <authorList>
            <person name="Ward R.D."/>
            <person name="Stajich J.E."/>
            <person name="Johansen J.R."/>
            <person name="Huntemann M."/>
            <person name="Clum A."/>
            <person name="Foster B."/>
            <person name="Foster B."/>
            <person name="Roux S."/>
            <person name="Palaniappan K."/>
            <person name="Varghese N."/>
            <person name="Mukherjee S."/>
            <person name="Reddy T.B.K."/>
            <person name="Daum C."/>
            <person name="Copeland A."/>
            <person name="Chen I.A."/>
            <person name="Ivanova N.N."/>
            <person name="Kyrpides N.C."/>
            <person name="Shapiro N."/>
            <person name="Eloe-Fadrosh E.A."/>
            <person name="Pietrasiak N."/>
        </authorList>
    </citation>
    <scope>NUCLEOTIDE SEQUENCE</scope>
    <source>
        <strain evidence="2">JT2-VF2</strain>
    </source>
</reference>
<proteinExistence type="predicted"/>
<dbReference type="AlphaFoldDB" id="A0A951UHZ0"/>
<dbReference type="PANTHER" id="PTHR37953:SF1">
    <property type="entry name" value="UPF0127 PROTEIN MJ1496"/>
    <property type="match status" value="1"/>
</dbReference>
<evidence type="ECO:0000313" key="2">
    <source>
        <dbReference type="EMBL" id="MBW4563809.1"/>
    </source>
</evidence>
<dbReference type="Proteomes" id="UP000715781">
    <property type="component" value="Unassembled WGS sequence"/>
</dbReference>
<dbReference type="InterPro" id="IPR003795">
    <property type="entry name" value="DUF192"/>
</dbReference>
<organism evidence="2 3">
    <name type="scientific">Mojavia pulchra JT2-VF2</name>
    <dbReference type="NCBI Taxonomy" id="287848"/>
    <lineage>
        <taxon>Bacteria</taxon>
        <taxon>Bacillati</taxon>
        <taxon>Cyanobacteriota</taxon>
        <taxon>Cyanophyceae</taxon>
        <taxon>Nostocales</taxon>
        <taxon>Nostocaceae</taxon>
    </lineage>
</organism>
<dbReference type="PANTHER" id="PTHR37953">
    <property type="entry name" value="UPF0127 PROTEIN MJ1496"/>
    <property type="match status" value="1"/>
</dbReference>
<keyword evidence="1" id="KW-0732">Signal</keyword>
<dbReference type="InterPro" id="IPR038695">
    <property type="entry name" value="Saro_0823-like_sf"/>
</dbReference>
<dbReference type="EMBL" id="JAHHHN010000016">
    <property type="protein sequence ID" value="MBW4563809.1"/>
    <property type="molecule type" value="Genomic_DNA"/>
</dbReference>
<name>A0A951UHZ0_9NOST</name>
<protein>
    <submittedName>
        <fullName evidence="2">DUF192 domain-containing protein</fullName>
    </submittedName>
</protein>
<dbReference type="PROSITE" id="PS51257">
    <property type="entry name" value="PROKAR_LIPOPROTEIN"/>
    <property type="match status" value="1"/>
</dbReference>
<reference evidence="2" key="1">
    <citation type="submission" date="2021-05" db="EMBL/GenBank/DDBJ databases">
        <authorList>
            <person name="Pietrasiak N."/>
            <person name="Ward R."/>
            <person name="Stajich J.E."/>
            <person name="Kurbessoian T."/>
        </authorList>
    </citation>
    <scope>NUCLEOTIDE SEQUENCE</scope>
    <source>
        <strain evidence="2">JT2-VF2</strain>
    </source>
</reference>
<comment type="caution">
    <text evidence="2">The sequence shown here is derived from an EMBL/GenBank/DDBJ whole genome shotgun (WGS) entry which is preliminary data.</text>
</comment>